<dbReference type="InterPro" id="IPR035965">
    <property type="entry name" value="PAS-like_dom_sf"/>
</dbReference>
<comment type="catalytic activity">
    <reaction evidence="1">
        <text>ATP + protein L-histidine = ADP + protein N-phospho-L-histidine.</text>
        <dbReference type="EC" id="2.7.13.3"/>
    </reaction>
</comment>
<evidence type="ECO:0000256" key="5">
    <source>
        <dbReference type="ARBA" id="ARBA00022777"/>
    </source>
</evidence>
<protein>
    <recommendedName>
        <fullName evidence="2">histidine kinase</fullName>
        <ecNumber evidence="2">2.7.13.3</ecNumber>
    </recommendedName>
</protein>
<dbReference type="SMART" id="SM00086">
    <property type="entry name" value="PAC"/>
    <property type="match status" value="1"/>
</dbReference>
<dbReference type="InterPro" id="IPR001610">
    <property type="entry name" value="PAC"/>
</dbReference>
<evidence type="ECO:0000256" key="4">
    <source>
        <dbReference type="ARBA" id="ARBA00022679"/>
    </source>
</evidence>
<evidence type="ECO:0000259" key="8">
    <source>
        <dbReference type="PROSITE" id="PS50113"/>
    </source>
</evidence>
<evidence type="ECO:0000313" key="9">
    <source>
        <dbReference type="EMBL" id="TWT76074.1"/>
    </source>
</evidence>
<feature type="domain" description="PAC" evidence="8">
    <location>
        <begin position="90"/>
        <end position="143"/>
    </location>
</feature>
<dbReference type="InterPro" id="IPR000700">
    <property type="entry name" value="PAS-assoc_C"/>
</dbReference>
<dbReference type="InterPro" id="IPR000014">
    <property type="entry name" value="PAS"/>
</dbReference>
<evidence type="ECO:0000259" key="7">
    <source>
        <dbReference type="PROSITE" id="PS50112"/>
    </source>
</evidence>
<dbReference type="PROSITE" id="PS50113">
    <property type="entry name" value="PAC"/>
    <property type="match status" value="1"/>
</dbReference>
<dbReference type="GO" id="GO:0004673">
    <property type="term" value="F:protein histidine kinase activity"/>
    <property type="evidence" value="ECO:0007669"/>
    <property type="project" value="UniProtKB-EC"/>
</dbReference>
<feature type="coiled-coil region" evidence="6">
    <location>
        <begin position="134"/>
        <end position="161"/>
    </location>
</feature>
<evidence type="ECO:0000256" key="1">
    <source>
        <dbReference type="ARBA" id="ARBA00000085"/>
    </source>
</evidence>
<keyword evidence="5" id="KW-0418">Kinase</keyword>
<evidence type="ECO:0000256" key="3">
    <source>
        <dbReference type="ARBA" id="ARBA00022553"/>
    </source>
</evidence>
<dbReference type="NCBIfam" id="TIGR00229">
    <property type="entry name" value="sensory_box"/>
    <property type="match status" value="1"/>
</dbReference>
<dbReference type="SUPFAM" id="SSF55785">
    <property type="entry name" value="PYP-like sensor domain (PAS domain)"/>
    <property type="match status" value="1"/>
</dbReference>
<feature type="domain" description="PAS" evidence="7">
    <location>
        <begin position="14"/>
        <end position="86"/>
    </location>
</feature>
<keyword evidence="10" id="KW-1185">Reference proteome</keyword>
<dbReference type="PANTHER" id="PTHR43304">
    <property type="entry name" value="PHYTOCHROME-LIKE PROTEIN CPH1"/>
    <property type="match status" value="1"/>
</dbReference>
<reference evidence="9 10" key="1">
    <citation type="submission" date="2019-02" db="EMBL/GenBank/DDBJ databases">
        <title>Deep-cultivation of Planctomycetes and their phenomic and genomic characterization uncovers novel biology.</title>
        <authorList>
            <person name="Wiegand S."/>
            <person name="Jogler M."/>
            <person name="Boedeker C."/>
            <person name="Pinto D."/>
            <person name="Vollmers J."/>
            <person name="Rivas-Marin E."/>
            <person name="Kohn T."/>
            <person name="Peeters S.H."/>
            <person name="Heuer A."/>
            <person name="Rast P."/>
            <person name="Oberbeckmann S."/>
            <person name="Bunk B."/>
            <person name="Jeske O."/>
            <person name="Meyerdierks A."/>
            <person name="Storesund J.E."/>
            <person name="Kallscheuer N."/>
            <person name="Luecker S."/>
            <person name="Lage O.M."/>
            <person name="Pohl T."/>
            <person name="Merkel B.J."/>
            <person name="Hornburger P."/>
            <person name="Mueller R.-W."/>
            <person name="Bruemmer F."/>
            <person name="Labrenz M."/>
            <person name="Spormann A.M."/>
            <person name="Op Den Camp H."/>
            <person name="Overmann J."/>
            <person name="Amann R."/>
            <person name="Jetten M.S.M."/>
            <person name="Mascher T."/>
            <person name="Medema M.H."/>
            <person name="Devos D.P."/>
            <person name="Kaster A.-K."/>
            <person name="Ovreas L."/>
            <person name="Rohde M."/>
            <person name="Galperin M.Y."/>
            <person name="Jogler C."/>
        </authorList>
    </citation>
    <scope>NUCLEOTIDE SEQUENCE [LARGE SCALE GENOMIC DNA]</scope>
    <source>
        <strain evidence="9 10">Pla123a</strain>
    </source>
</reference>
<keyword evidence="4" id="KW-0808">Transferase</keyword>
<dbReference type="InterPro" id="IPR052162">
    <property type="entry name" value="Sensor_kinase/Photoreceptor"/>
</dbReference>
<dbReference type="CDD" id="cd00130">
    <property type="entry name" value="PAS"/>
    <property type="match status" value="1"/>
</dbReference>
<dbReference type="PROSITE" id="PS50112">
    <property type="entry name" value="PAS"/>
    <property type="match status" value="1"/>
</dbReference>
<name>A0A5C5YMD0_9BACT</name>
<evidence type="ECO:0000256" key="6">
    <source>
        <dbReference type="SAM" id="Coils"/>
    </source>
</evidence>
<organism evidence="9 10">
    <name type="scientific">Posidoniimonas polymericola</name>
    <dbReference type="NCBI Taxonomy" id="2528002"/>
    <lineage>
        <taxon>Bacteria</taxon>
        <taxon>Pseudomonadati</taxon>
        <taxon>Planctomycetota</taxon>
        <taxon>Planctomycetia</taxon>
        <taxon>Pirellulales</taxon>
        <taxon>Lacipirellulaceae</taxon>
        <taxon>Posidoniimonas</taxon>
    </lineage>
</organism>
<dbReference type="EMBL" id="SJPO01000006">
    <property type="protein sequence ID" value="TWT76074.1"/>
    <property type="molecule type" value="Genomic_DNA"/>
</dbReference>
<comment type="caution">
    <text evidence="9">The sequence shown here is derived from an EMBL/GenBank/DDBJ whole genome shotgun (WGS) entry which is preliminary data.</text>
</comment>
<dbReference type="Pfam" id="PF08447">
    <property type="entry name" value="PAS_3"/>
    <property type="match status" value="1"/>
</dbReference>
<dbReference type="RefSeq" id="WP_197527961.1">
    <property type="nucleotide sequence ID" value="NZ_SJPO01000006.1"/>
</dbReference>
<keyword evidence="6" id="KW-0175">Coiled coil</keyword>
<dbReference type="InterPro" id="IPR013655">
    <property type="entry name" value="PAS_fold_3"/>
</dbReference>
<dbReference type="Proteomes" id="UP000318478">
    <property type="component" value="Unassembled WGS sequence"/>
</dbReference>
<proteinExistence type="predicted"/>
<evidence type="ECO:0000256" key="2">
    <source>
        <dbReference type="ARBA" id="ARBA00012438"/>
    </source>
</evidence>
<dbReference type="PANTHER" id="PTHR43304:SF1">
    <property type="entry name" value="PAC DOMAIN-CONTAINING PROTEIN"/>
    <property type="match status" value="1"/>
</dbReference>
<dbReference type="EC" id="2.7.13.3" evidence="2"/>
<sequence>MTNLTESAELSADRETRWAFAMEGNRDGVWDWNVVTSEVFFSRRWKQMLGFGEHEISNDLSEWDKRVHPDDREAVYADLNAHLSGGSPFYHNEHRVQCKDGSYLWICDRGKVMSWTEAGEPLRVVGTHTDITARKQVELENERLMRELQEAVDNARVLRGLLPICAGCKKIRDDDGYWNRIEAFIASHTGADFTHSICPECVEIYYPSSGQPAAE</sequence>
<accession>A0A5C5YMD0</accession>
<evidence type="ECO:0000313" key="10">
    <source>
        <dbReference type="Proteomes" id="UP000318478"/>
    </source>
</evidence>
<dbReference type="AlphaFoldDB" id="A0A5C5YMD0"/>
<dbReference type="SMART" id="SM00091">
    <property type="entry name" value="PAS"/>
    <property type="match status" value="1"/>
</dbReference>
<gene>
    <name evidence="9" type="ORF">Pla123a_28610</name>
</gene>
<keyword evidence="3" id="KW-0597">Phosphoprotein</keyword>
<dbReference type="Gene3D" id="3.30.450.20">
    <property type="entry name" value="PAS domain"/>
    <property type="match status" value="1"/>
</dbReference>